<comment type="similarity">
    <text evidence="1">Belongs to the outer membrane factor (OMF) (TC 1.B.17) family.</text>
</comment>
<dbReference type="Pfam" id="PF02321">
    <property type="entry name" value="OEP"/>
    <property type="match status" value="2"/>
</dbReference>
<proteinExistence type="inferred from homology"/>
<dbReference type="GO" id="GO:0015562">
    <property type="term" value="F:efflux transmembrane transporter activity"/>
    <property type="evidence" value="ECO:0007669"/>
    <property type="project" value="InterPro"/>
</dbReference>
<feature type="coiled-coil region" evidence="2">
    <location>
        <begin position="296"/>
        <end position="341"/>
    </location>
</feature>
<dbReference type="OrthoDB" id="9791261at2"/>
<keyword evidence="2" id="KW-0175">Coiled coil</keyword>
<dbReference type="InterPro" id="IPR010131">
    <property type="entry name" value="MdtP/NodT-like"/>
</dbReference>
<keyword evidence="5" id="KW-1185">Reference proteome</keyword>
<dbReference type="AlphaFoldDB" id="A0A558RD54"/>
<evidence type="ECO:0000256" key="2">
    <source>
        <dbReference type="SAM" id="Coils"/>
    </source>
</evidence>
<accession>A0A558RD54</accession>
<dbReference type="EMBL" id="VNIM01000002">
    <property type="protein sequence ID" value="TVV77405.1"/>
    <property type="molecule type" value="Genomic_DNA"/>
</dbReference>
<name>A0A558RD54_9SPHN</name>
<dbReference type="SUPFAM" id="SSF56954">
    <property type="entry name" value="Outer membrane efflux proteins (OEP)"/>
    <property type="match status" value="1"/>
</dbReference>
<dbReference type="InterPro" id="IPR003423">
    <property type="entry name" value="OMP_efflux"/>
</dbReference>
<dbReference type="Gene3D" id="1.20.1600.10">
    <property type="entry name" value="Outer membrane efflux proteins (OEP)"/>
    <property type="match status" value="1"/>
</dbReference>
<feature type="signal peptide" evidence="3">
    <location>
        <begin position="1"/>
        <end position="22"/>
    </location>
</feature>
<reference evidence="4 5" key="1">
    <citation type="submission" date="2019-07" db="EMBL/GenBank/DDBJ databases">
        <title>Sphingomonas solaris sp. nov., isolated from a solar panel from Boston, Massachusetts.</title>
        <authorList>
            <person name="Tanner K."/>
            <person name="Pascual J."/>
            <person name="Mancuso C."/>
            <person name="Pereto J."/>
            <person name="Khalil A."/>
            <person name="Vilanova C."/>
        </authorList>
    </citation>
    <scope>NUCLEOTIDE SEQUENCE [LARGE SCALE GENOMIC DNA]</scope>
    <source>
        <strain evidence="4 5">R4DWN</strain>
    </source>
</reference>
<dbReference type="Proteomes" id="UP000318681">
    <property type="component" value="Unassembled WGS sequence"/>
</dbReference>
<organism evidence="4 5">
    <name type="scientific">Alterirhizorhabdus solaris</name>
    <dbReference type="NCBI Taxonomy" id="2529389"/>
    <lineage>
        <taxon>Bacteria</taxon>
        <taxon>Pseudomonadati</taxon>
        <taxon>Pseudomonadota</taxon>
        <taxon>Alphaproteobacteria</taxon>
        <taxon>Sphingomonadales</taxon>
        <taxon>Rhizorhabdaceae</taxon>
        <taxon>Alterirhizorhabdus</taxon>
    </lineage>
</organism>
<comment type="caution">
    <text evidence="4">The sequence shown here is derived from an EMBL/GenBank/DDBJ whole genome shotgun (WGS) entry which is preliminary data.</text>
</comment>
<protein>
    <submittedName>
        <fullName evidence="4">TolC family protein</fullName>
    </submittedName>
</protein>
<feature type="chain" id="PRO_5021847847" evidence="3">
    <location>
        <begin position="23"/>
        <end position="410"/>
    </location>
</feature>
<keyword evidence="3" id="KW-0732">Signal</keyword>
<evidence type="ECO:0000313" key="5">
    <source>
        <dbReference type="Proteomes" id="UP000318681"/>
    </source>
</evidence>
<dbReference type="RefSeq" id="WP_145147273.1">
    <property type="nucleotide sequence ID" value="NZ_VNIM01000002.1"/>
</dbReference>
<dbReference type="PANTHER" id="PTHR30203">
    <property type="entry name" value="OUTER MEMBRANE CATION EFFLUX PROTEIN"/>
    <property type="match status" value="1"/>
</dbReference>
<evidence type="ECO:0000256" key="1">
    <source>
        <dbReference type="ARBA" id="ARBA00007613"/>
    </source>
</evidence>
<dbReference type="PANTHER" id="PTHR30203:SF24">
    <property type="entry name" value="BLR4935 PROTEIN"/>
    <property type="match status" value="1"/>
</dbReference>
<evidence type="ECO:0000256" key="3">
    <source>
        <dbReference type="SAM" id="SignalP"/>
    </source>
</evidence>
<gene>
    <name evidence="4" type="ORF">FOY91_01235</name>
</gene>
<evidence type="ECO:0000313" key="4">
    <source>
        <dbReference type="EMBL" id="TVV77405.1"/>
    </source>
</evidence>
<sequence length="410" mass="43476">MKPYLRAAVVAAALSLSAVVHGQTLTLEDAVARAIGASPQGAANAARVDVLTAARAGADTRPPASIDVLAENFGVGGDDLNRQIQIGATYSQRIERGGKRAARVAAADADLDVARAEAVVRRLDVATAVQRLYVEVQATEAAIGIARERVAIAEQLAREVGRRVAEARDPLFAGTRARTQLAEAKVDLELAEHARDAAMKRLASLWGGDAAGMTVTADRFLVLDPSAGPLQPAAADLAIFEARRRRAAAGLTLQQAGARTDPTWTAGPRYIGTGDVAVVAGVSLPLANRGLNRANIARAEAEARQVEADLAVERFQRTQAIALAAEKVEETRHEVEAIRDRVVPGAQRTLAEVRAGYNRGGFTFLDVSTAQIALHEARARMVRVAARHHEARVELDRLTGRFGAFAQGTQ</sequence>